<keyword evidence="2 5" id="KW-0812">Transmembrane</keyword>
<reference evidence="7 8" key="1">
    <citation type="submission" date="2022-12" db="EMBL/GenBank/DDBJ databases">
        <title>Two new species, Stenotrophomonas aracearum and Stenotrophomonas oahuensis, isolated from Anthurium (Araceae family) in Hawaii.</title>
        <authorList>
            <person name="Chunag S.C."/>
            <person name="Dobhal S."/>
            <person name="Alvarez A."/>
            <person name="Arif M."/>
        </authorList>
    </citation>
    <scope>NUCLEOTIDE SEQUENCE [LARGE SCALE GENOMIC DNA]</scope>
    <source>
        <strain evidence="7 8">A5588</strain>
    </source>
</reference>
<keyword evidence="4 5" id="KW-0472">Membrane</keyword>
<feature type="transmembrane region" description="Helical" evidence="5">
    <location>
        <begin position="87"/>
        <end position="106"/>
    </location>
</feature>
<gene>
    <name evidence="7" type="ORF">PDM28_16675</name>
</gene>
<evidence type="ECO:0000256" key="4">
    <source>
        <dbReference type="ARBA" id="ARBA00023136"/>
    </source>
</evidence>
<evidence type="ECO:0000256" key="1">
    <source>
        <dbReference type="ARBA" id="ARBA00004141"/>
    </source>
</evidence>
<evidence type="ECO:0000256" key="3">
    <source>
        <dbReference type="ARBA" id="ARBA00022989"/>
    </source>
</evidence>
<dbReference type="Proteomes" id="UP001305421">
    <property type="component" value="Chromosome"/>
</dbReference>
<proteinExistence type="predicted"/>
<evidence type="ECO:0000313" key="8">
    <source>
        <dbReference type="Proteomes" id="UP001305421"/>
    </source>
</evidence>
<dbReference type="EMBL" id="CP115543">
    <property type="protein sequence ID" value="WNH48284.1"/>
    <property type="molecule type" value="Genomic_DNA"/>
</dbReference>
<evidence type="ECO:0000256" key="5">
    <source>
        <dbReference type="SAM" id="Phobius"/>
    </source>
</evidence>
<feature type="domain" description="Integral membrane bound transporter" evidence="6">
    <location>
        <begin position="227"/>
        <end position="336"/>
    </location>
</feature>
<feature type="transmembrane region" description="Helical" evidence="5">
    <location>
        <begin position="190"/>
        <end position="208"/>
    </location>
</feature>
<organism evidence="7 8">
    <name type="scientific">Stenotrophomonas aracearum</name>
    <dbReference type="NCBI Taxonomy" id="3003272"/>
    <lineage>
        <taxon>Bacteria</taxon>
        <taxon>Pseudomonadati</taxon>
        <taxon>Pseudomonadota</taxon>
        <taxon>Gammaproteobacteria</taxon>
        <taxon>Lysobacterales</taxon>
        <taxon>Lysobacteraceae</taxon>
        <taxon>Stenotrophomonas</taxon>
    </lineage>
</organism>
<feature type="transmembrane region" description="Helical" evidence="5">
    <location>
        <begin position="324"/>
        <end position="344"/>
    </location>
</feature>
<sequence length="359" mass="37541">MARELGSRARWRQRGLDEMEALLSVLLAIVIAHAIGATNIGWAAFTGFMVMRTQLAETLSRGVLRLLGTAVGAAMGWALITRMADTPVVVALALLFMGTVTLYAAITRRHSHAWLFTGLTFAMVALDSLKQPQMAVHAFALTRVLEVAAGTSAGILVNLASAWTVRPRIQGAQHLFADTVENAPPGWQKAAAAHALLAGGVLGVLPLLSPLLGASTLVQAAITIMAVMTVPLLSLDGEGNAVGTRIAHRFAGCALGALAAAGALVVSHHHLPLAVALLCLGVWAGRHIENSGKSFAYIGTQFAVVLLVVVVPDDIHQLASAPGWARLGGIVLGIALLVPAREAAKRLGRRRRQPAVSDS</sequence>
<feature type="transmembrane region" description="Helical" evidence="5">
    <location>
        <begin position="62"/>
        <end position="80"/>
    </location>
</feature>
<feature type="transmembrane region" description="Helical" evidence="5">
    <location>
        <begin position="246"/>
        <end position="265"/>
    </location>
</feature>
<keyword evidence="3 5" id="KW-1133">Transmembrane helix</keyword>
<evidence type="ECO:0000313" key="7">
    <source>
        <dbReference type="EMBL" id="WNH48284.1"/>
    </source>
</evidence>
<evidence type="ECO:0000259" key="6">
    <source>
        <dbReference type="Pfam" id="PF13515"/>
    </source>
</evidence>
<dbReference type="InterPro" id="IPR006726">
    <property type="entry name" value="PHBA_efflux_AaeB/fusaric-R"/>
</dbReference>
<name>A0ABY9YD57_9GAMM</name>
<dbReference type="Pfam" id="PF13515">
    <property type="entry name" value="FUSC_2"/>
    <property type="match status" value="1"/>
</dbReference>
<accession>A0ABY9YD57</accession>
<comment type="subcellular location">
    <subcellularLocation>
        <location evidence="1">Membrane</location>
        <topology evidence="1">Multi-pass membrane protein</topology>
    </subcellularLocation>
</comment>
<feature type="transmembrane region" description="Helical" evidence="5">
    <location>
        <begin position="295"/>
        <end position="312"/>
    </location>
</feature>
<keyword evidence="8" id="KW-1185">Reference proteome</keyword>
<dbReference type="Pfam" id="PF04632">
    <property type="entry name" value="FUSC"/>
    <property type="match status" value="1"/>
</dbReference>
<protein>
    <submittedName>
        <fullName evidence="7">FUSC family protein</fullName>
    </submittedName>
</protein>
<feature type="transmembrane region" description="Helical" evidence="5">
    <location>
        <begin position="214"/>
        <end position="234"/>
    </location>
</feature>
<dbReference type="RefSeq" id="WP_311182897.1">
    <property type="nucleotide sequence ID" value="NZ_CP115543.1"/>
</dbReference>
<feature type="transmembrane region" description="Helical" evidence="5">
    <location>
        <begin position="21"/>
        <end position="42"/>
    </location>
</feature>
<feature type="transmembrane region" description="Helical" evidence="5">
    <location>
        <begin position="271"/>
        <end position="288"/>
    </location>
</feature>
<dbReference type="InterPro" id="IPR049453">
    <property type="entry name" value="Memb_transporter_dom"/>
</dbReference>
<evidence type="ECO:0000256" key="2">
    <source>
        <dbReference type="ARBA" id="ARBA00022692"/>
    </source>
</evidence>